<gene>
    <name evidence="1" type="ORF">MAIC_42630</name>
</gene>
<organism evidence="1 2">
    <name type="scientific">Mycolicibacterium aichiense</name>
    <dbReference type="NCBI Taxonomy" id="1799"/>
    <lineage>
        <taxon>Bacteria</taxon>
        <taxon>Bacillati</taxon>
        <taxon>Actinomycetota</taxon>
        <taxon>Actinomycetes</taxon>
        <taxon>Mycobacteriales</taxon>
        <taxon>Mycobacteriaceae</taxon>
        <taxon>Mycolicibacterium</taxon>
    </lineage>
</organism>
<protein>
    <submittedName>
        <fullName evidence="1">Uncharacterized protein</fullName>
    </submittedName>
</protein>
<reference evidence="1 2" key="1">
    <citation type="journal article" date="2019" name="Emerg. Microbes Infect.">
        <title>Comprehensive subspecies identification of 175 nontuberculous mycobacteria species based on 7547 genomic profiles.</title>
        <authorList>
            <person name="Matsumoto Y."/>
            <person name="Kinjo T."/>
            <person name="Motooka D."/>
            <person name="Nabeya D."/>
            <person name="Jung N."/>
            <person name="Uechi K."/>
            <person name="Horii T."/>
            <person name="Iida T."/>
            <person name="Fujita J."/>
            <person name="Nakamura S."/>
        </authorList>
    </citation>
    <scope>NUCLEOTIDE SEQUENCE [LARGE SCALE GENOMIC DNA]</scope>
    <source>
        <strain evidence="1 2">JCM 6376</strain>
    </source>
</reference>
<sequence>MTATEQLKKDLTQIIKGWEDRLGGKRHQTIDLRDALYDYIIETYGPPF</sequence>
<dbReference type="AlphaFoldDB" id="A0AAD1HQN8"/>
<dbReference type="Proteomes" id="UP000467327">
    <property type="component" value="Chromosome"/>
</dbReference>
<dbReference type="EMBL" id="AP022561">
    <property type="protein sequence ID" value="BBX09460.1"/>
    <property type="molecule type" value="Genomic_DNA"/>
</dbReference>
<accession>A0AAD1HQN8</accession>
<keyword evidence="2" id="KW-1185">Reference proteome</keyword>
<evidence type="ECO:0000313" key="2">
    <source>
        <dbReference type="Proteomes" id="UP000467327"/>
    </source>
</evidence>
<dbReference type="KEGG" id="maic:MAIC_42630"/>
<name>A0AAD1HQN8_9MYCO</name>
<dbReference type="RefSeq" id="WP_163789373.1">
    <property type="nucleotide sequence ID" value="NZ_AP022561.1"/>
</dbReference>
<proteinExistence type="predicted"/>
<evidence type="ECO:0000313" key="1">
    <source>
        <dbReference type="EMBL" id="BBX09460.1"/>
    </source>
</evidence>